<feature type="disulfide bond" evidence="2">
    <location>
        <begin position="22"/>
        <end position="46"/>
    </location>
</feature>
<dbReference type="Pfam" id="PF13472">
    <property type="entry name" value="Lipase_GDSL_2"/>
    <property type="match status" value="1"/>
</dbReference>
<feature type="active site" description="Nucleophile" evidence="1">
    <location>
        <position position="6"/>
    </location>
</feature>
<keyword evidence="2" id="KW-1015">Disulfide bond</keyword>
<dbReference type="RefSeq" id="WP_157682944.1">
    <property type="nucleotide sequence ID" value="NZ_LT629757.1"/>
</dbReference>
<accession>A0A1H1Y6X0</accession>
<feature type="disulfide bond" evidence="2">
    <location>
        <begin position="95"/>
        <end position="108"/>
    </location>
</feature>
<dbReference type="InterPro" id="IPR036514">
    <property type="entry name" value="SGNH_hydro_sf"/>
</dbReference>
<dbReference type="SUPFAM" id="SSF52266">
    <property type="entry name" value="SGNH hydrolase"/>
    <property type="match status" value="1"/>
</dbReference>
<feature type="active site" evidence="1">
    <location>
        <position position="230"/>
    </location>
</feature>
<keyword evidence="5" id="KW-1185">Reference proteome</keyword>
<evidence type="ECO:0000259" key="3">
    <source>
        <dbReference type="Pfam" id="PF13472"/>
    </source>
</evidence>
<dbReference type="AlphaFoldDB" id="A0A1H1Y6X0"/>
<dbReference type="CDD" id="cd01823">
    <property type="entry name" value="SEST_like"/>
    <property type="match status" value="1"/>
</dbReference>
<dbReference type="Proteomes" id="UP000198859">
    <property type="component" value="Chromosome I"/>
</dbReference>
<dbReference type="STRING" id="642780.SAMN04488570_3736"/>
<dbReference type="GO" id="GO:0019433">
    <property type="term" value="P:triglyceride catabolic process"/>
    <property type="evidence" value="ECO:0007669"/>
    <property type="project" value="TreeGrafter"/>
</dbReference>
<dbReference type="InterPro" id="IPR013830">
    <property type="entry name" value="SGNH_hydro"/>
</dbReference>
<proteinExistence type="predicted"/>
<gene>
    <name evidence="4" type="ORF">SAMN04488570_3736</name>
</gene>
<evidence type="ECO:0000313" key="5">
    <source>
        <dbReference type="Proteomes" id="UP000198859"/>
    </source>
</evidence>
<sequence length="249" mass="25883">MALGDSYSAAPLVPVTDVAQGCFRSSANYPSLVAEALGAELDDRSCGGARTEDLTRSQLAGVPPQARALQPDTQLVTVGLGGNDGGVFSSLVNRCSALARQDPEGSPCETTMTAGGTDRLLTTLQATRARLTTALREVERRSPDARVLAVGYPQIVRAGSPCPELPLAAGDYAYAERVNRALTDAVRGAARAAGVTYVDVWAASRGHDICSDQPWVNGSVTDQSAAAAYHPFAVEQRAVAKLVLAAARG</sequence>
<evidence type="ECO:0000256" key="1">
    <source>
        <dbReference type="PIRSR" id="PIRSR637460-1"/>
    </source>
</evidence>
<keyword evidence="4" id="KW-0378">Hydrolase</keyword>
<dbReference type="PANTHER" id="PTHR37981">
    <property type="entry name" value="LIPASE 2"/>
    <property type="match status" value="1"/>
</dbReference>
<dbReference type="OrthoDB" id="5503950at2"/>
<feature type="domain" description="SGNH hydrolase-type esterase" evidence="3">
    <location>
        <begin position="2"/>
        <end position="231"/>
    </location>
</feature>
<evidence type="ECO:0000256" key="2">
    <source>
        <dbReference type="PIRSR" id="PIRSR637460-2"/>
    </source>
</evidence>
<dbReference type="GO" id="GO:0004806">
    <property type="term" value="F:triacylglycerol lipase activity"/>
    <property type="evidence" value="ECO:0007669"/>
    <property type="project" value="TreeGrafter"/>
</dbReference>
<dbReference type="PANTHER" id="PTHR37981:SF1">
    <property type="entry name" value="SGNH HYDROLASE-TYPE ESTERASE DOMAIN-CONTAINING PROTEIN"/>
    <property type="match status" value="1"/>
</dbReference>
<protein>
    <submittedName>
        <fullName evidence="4">GDSL-like Lipase/Acylhydrolase family protein</fullName>
    </submittedName>
</protein>
<dbReference type="EMBL" id="LT629757">
    <property type="protein sequence ID" value="SDT17193.1"/>
    <property type="molecule type" value="Genomic_DNA"/>
</dbReference>
<evidence type="ECO:0000313" key="4">
    <source>
        <dbReference type="EMBL" id="SDT17193.1"/>
    </source>
</evidence>
<name>A0A1H1Y6X0_9ACTN</name>
<dbReference type="Gene3D" id="3.40.50.1110">
    <property type="entry name" value="SGNH hydrolase"/>
    <property type="match status" value="1"/>
</dbReference>
<dbReference type="InterPro" id="IPR037460">
    <property type="entry name" value="SEST-like"/>
</dbReference>
<reference evidence="5" key="1">
    <citation type="submission" date="2016-10" db="EMBL/GenBank/DDBJ databases">
        <authorList>
            <person name="Varghese N."/>
            <person name="Submissions S."/>
        </authorList>
    </citation>
    <scope>NUCLEOTIDE SEQUENCE [LARGE SCALE GENOMIC DNA]</scope>
    <source>
        <strain evidence="5">DSM 22127</strain>
    </source>
</reference>
<organism evidence="4 5">
    <name type="scientific">Nocardioides scoriae</name>
    <dbReference type="NCBI Taxonomy" id="642780"/>
    <lineage>
        <taxon>Bacteria</taxon>
        <taxon>Bacillati</taxon>
        <taxon>Actinomycetota</taxon>
        <taxon>Actinomycetes</taxon>
        <taxon>Propionibacteriales</taxon>
        <taxon>Nocardioidaceae</taxon>
        <taxon>Nocardioides</taxon>
    </lineage>
</organism>
<feature type="disulfide bond" evidence="2">
    <location>
        <begin position="162"/>
        <end position="210"/>
    </location>
</feature>